<comment type="caution">
    <text evidence="1">The sequence shown here is derived from an EMBL/GenBank/DDBJ whole genome shotgun (WGS) entry which is preliminary data.</text>
</comment>
<keyword evidence="2" id="KW-1185">Reference proteome</keyword>
<dbReference type="Gene3D" id="3.10.150.10">
    <property type="entry name" value="DNA Polymerase III, subunit A, domain 2"/>
    <property type="match status" value="1"/>
</dbReference>
<name>A0ABP4QL18_9ACTN</name>
<gene>
    <name evidence="1" type="ORF">GCM10009733_008420</name>
</gene>
<evidence type="ECO:0000313" key="2">
    <source>
        <dbReference type="Proteomes" id="UP001500064"/>
    </source>
</evidence>
<evidence type="ECO:0000313" key="1">
    <source>
        <dbReference type="EMBL" id="GAA1614532.1"/>
    </source>
</evidence>
<dbReference type="Proteomes" id="UP001500064">
    <property type="component" value="Unassembled WGS sequence"/>
</dbReference>
<dbReference type="InterPro" id="IPR046938">
    <property type="entry name" value="DNA_clamp_sf"/>
</dbReference>
<protein>
    <recommendedName>
        <fullName evidence="3">DNA polymerase III beta sliding clamp central domain-containing protein</fullName>
    </recommendedName>
</protein>
<accession>A0ABP4QL18</accession>
<dbReference type="SUPFAM" id="SSF55979">
    <property type="entry name" value="DNA clamp"/>
    <property type="match status" value="1"/>
</dbReference>
<organism evidence="1 2">
    <name type="scientific">Nonomuraea maheshkhaliensis</name>
    <dbReference type="NCBI Taxonomy" id="419590"/>
    <lineage>
        <taxon>Bacteria</taxon>
        <taxon>Bacillati</taxon>
        <taxon>Actinomycetota</taxon>
        <taxon>Actinomycetes</taxon>
        <taxon>Streptosporangiales</taxon>
        <taxon>Streptosporangiaceae</taxon>
        <taxon>Nonomuraea</taxon>
    </lineage>
</organism>
<dbReference type="RefSeq" id="WP_346101509.1">
    <property type="nucleotide sequence ID" value="NZ_BAAAMU010000003.1"/>
</dbReference>
<proteinExistence type="predicted"/>
<evidence type="ECO:0008006" key="3">
    <source>
        <dbReference type="Google" id="ProtNLM"/>
    </source>
</evidence>
<sequence length="217" mass="23413">MTITLASPAALLHTRGKHFKSLTRAVLPFAGRYDALPFTHLHVEVARGDLRLICSDRHTLAIVREPLTAATADFTTCVSVPADTIAAHLDTINDETRVDLAIENDKLVLAYMRTDVYIPAQPSELPWRKIVTANLPPADVPTGHLAVDASYLARLGPAQALTTPETSLHLQLRGADNAIIATVGGTFLALIRPLTAAGAADTTPVRPLDDWFDLLDE</sequence>
<reference evidence="2" key="1">
    <citation type="journal article" date="2019" name="Int. J. Syst. Evol. Microbiol.">
        <title>The Global Catalogue of Microorganisms (GCM) 10K type strain sequencing project: providing services to taxonomists for standard genome sequencing and annotation.</title>
        <authorList>
            <consortium name="The Broad Institute Genomics Platform"/>
            <consortium name="The Broad Institute Genome Sequencing Center for Infectious Disease"/>
            <person name="Wu L."/>
            <person name="Ma J."/>
        </authorList>
    </citation>
    <scope>NUCLEOTIDE SEQUENCE [LARGE SCALE GENOMIC DNA]</scope>
    <source>
        <strain evidence="2">JCM 13929</strain>
    </source>
</reference>
<dbReference type="EMBL" id="BAAAMU010000003">
    <property type="protein sequence ID" value="GAA1614532.1"/>
    <property type="molecule type" value="Genomic_DNA"/>
</dbReference>